<feature type="transmembrane region" description="Helical" evidence="1">
    <location>
        <begin position="112"/>
        <end position="133"/>
    </location>
</feature>
<accession>A0A412IUJ9</accession>
<evidence type="ECO:0000313" key="3">
    <source>
        <dbReference type="Proteomes" id="UP000283295"/>
    </source>
</evidence>
<reference evidence="2 3" key="1">
    <citation type="submission" date="2018-08" db="EMBL/GenBank/DDBJ databases">
        <title>A genome reference for cultivated species of the human gut microbiota.</title>
        <authorList>
            <person name="Zou Y."/>
            <person name="Xue W."/>
            <person name="Luo G."/>
        </authorList>
    </citation>
    <scope>NUCLEOTIDE SEQUENCE [LARGE SCALE GENOMIC DNA]</scope>
    <source>
        <strain evidence="2 3">AF22-21</strain>
    </source>
</reference>
<feature type="transmembrane region" description="Helical" evidence="1">
    <location>
        <begin position="46"/>
        <end position="70"/>
    </location>
</feature>
<evidence type="ECO:0000313" key="2">
    <source>
        <dbReference type="EMBL" id="RGS43750.1"/>
    </source>
</evidence>
<evidence type="ECO:0000256" key="1">
    <source>
        <dbReference type="SAM" id="Phobius"/>
    </source>
</evidence>
<dbReference type="Proteomes" id="UP000283295">
    <property type="component" value="Unassembled WGS sequence"/>
</dbReference>
<keyword evidence="1" id="KW-0812">Transmembrane</keyword>
<dbReference type="OrthoDB" id="9865800at2"/>
<feature type="transmembrane region" description="Helical" evidence="1">
    <location>
        <begin position="193"/>
        <end position="218"/>
    </location>
</feature>
<sequence>MKIKYDRRVMRIILTTAVVVSVPTLVGMICGVFFDDVVSTFCDVMMVTGVITFCPMAGLWLACLDAWLYLRELGKAGYEVPDDRRKYNCVLENLPREREDYCIVDGRDRDSVISACITAACALCFAVVVIKYYVGWWRWLPGVSLPGICLCIVAVFWVAGAVVYYRQSDNRKYRGRLEPVDDRKVRTYLFKKIMTVLLAGFVSVILDLAMFSAAGYMAKAQVEADVEKVRYEVAGIRDASRDGQDGTYQPGEIDTDKLNIDFRMKDGHLEWQSEHGQMKLTYVYTWKYGKTERSIIR</sequence>
<keyword evidence="1" id="KW-1133">Transmembrane helix</keyword>
<comment type="caution">
    <text evidence="2">The sequence shown here is derived from an EMBL/GenBank/DDBJ whole genome shotgun (WGS) entry which is preliminary data.</text>
</comment>
<dbReference type="EMBL" id="QRVK01000004">
    <property type="protein sequence ID" value="RGS43750.1"/>
    <property type="molecule type" value="Genomic_DNA"/>
</dbReference>
<feature type="transmembrane region" description="Helical" evidence="1">
    <location>
        <begin position="145"/>
        <end position="165"/>
    </location>
</feature>
<organism evidence="2 3">
    <name type="scientific">Coprococcus eutactus</name>
    <dbReference type="NCBI Taxonomy" id="33043"/>
    <lineage>
        <taxon>Bacteria</taxon>
        <taxon>Bacillati</taxon>
        <taxon>Bacillota</taxon>
        <taxon>Clostridia</taxon>
        <taxon>Lachnospirales</taxon>
        <taxon>Lachnospiraceae</taxon>
        <taxon>Coprococcus</taxon>
    </lineage>
</organism>
<keyword evidence="1" id="KW-0472">Membrane</keyword>
<protein>
    <submittedName>
        <fullName evidence="2">Uncharacterized protein</fullName>
    </submittedName>
</protein>
<dbReference type="AlphaFoldDB" id="A0A412IUJ9"/>
<feature type="transmembrane region" description="Helical" evidence="1">
    <location>
        <begin position="12"/>
        <end position="34"/>
    </location>
</feature>
<gene>
    <name evidence="2" type="ORF">DWX94_02865</name>
</gene>
<name>A0A412IUJ9_9FIRM</name>
<proteinExistence type="predicted"/>